<dbReference type="Pfam" id="PF24998">
    <property type="entry name" value="DUF7778"/>
    <property type="match status" value="1"/>
</dbReference>
<evidence type="ECO:0000313" key="3">
    <source>
        <dbReference type="Proteomes" id="UP000005237"/>
    </source>
</evidence>
<organism evidence="2 3">
    <name type="scientific">Caenorhabditis japonica</name>
    <dbReference type="NCBI Taxonomy" id="281687"/>
    <lineage>
        <taxon>Eukaryota</taxon>
        <taxon>Metazoa</taxon>
        <taxon>Ecdysozoa</taxon>
        <taxon>Nematoda</taxon>
        <taxon>Chromadorea</taxon>
        <taxon>Rhabditida</taxon>
        <taxon>Rhabditina</taxon>
        <taxon>Rhabditomorpha</taxon>
        <taxon>Rhabditoidea</taxon>
        <taxon>Rhabditidae</taxon>
        <taxon>Peloderinae</taxon>
        <taxon>Caenorhabditis</taxon>
    </lineage>
</organism>
<dbReference type="Proteomes" id="UP000005237">
    <property type="component" value="Unassembled WGS sequence"/>
</dbReference>
<dbReference type="PANTHER" id="PTHR36947">
    <property type="entry name" value="PROTEIN CBG04364"/>
    <property type="match status" value="1"/>
</dbReference>
<reference evidence="3" key="1">
    <citation type="submission" date="2010-08" db="EMBL/GenBank/DDBJ databases">
        <authorList>
            <consortium name="Caenorhabditis japonica Sequencing Consortium"/>
            <person name="Wilson R.K."/>
        </authorList>
    </citation>
    <scope>NUCLEOTIDE SEQUENCE [LARGE SCALE GENOMIC DNA]</scope>
    <source>
        <strain evidence="3">DF5081</strain>
    </source>
</reference>
<evidence type="ECO:0000259" key="1">
    <source>
        <dbReference type="Pfam" id="PF24998"/>
    </source>
</evidence>
<keyword evidence="3" id="KW-1185">Reference proteome</keyword>
<name>A0A8R1I7T4_CAEJA</name>
<dbReference type="AlphaFoldDB" id="A0A8R1I7T4"/>
<feature type="domain" description="DUF7778" evidence="1">
    <location>
        <begin position="19"/>
        <end position="136"/>
    </location>
</feature>
<reference evidence="2" key="2">
    <citation type="submission" date="2022-06" db="UniProtKB">
        <authorList>
            <consortium name="EnsemblMetazoa"/>
        </authorList>
    </citation>
    <scope>IDENTIFICATION</scope>
    <source>
        <strain evidence="2">DF5081</strain>
    </source>
</reference>
<accession>A0A8R1I7T4</accession>
<sequence length="157" mass="17730">MSESTFIEPHSPSKSVTKVQKLCNLAVWNEVTAVLKDYIRCFCSKRTAILHLKKDLTTRKRVVILTPDDILLVYETNCTGYSFDIRAALKLKTSCNGHIPGSLEKSCTVTLKYKFGSVNLVLVNSQISVWRRTLSTIFEGECFDRSLLTDLSLYTAK</sequence>
<dbReference type="PANTHER" id="PTHR36947:SF6">
    <property type="entry name" value="TLDC DOMAIN-CONTAINING PROTEIN"/>
    <property type="match status" value="1"/>
</dbReference>
<protein>
    <recommendedName>
        <fullName evidence="1">DUF7778 domain-containing protein</fullName>
    </recommendedName>
</protein>
<proteinExistence type="predicted"/>
<dbReference type="EnsemblMetazoa" id="CJA27996.1">
    <property type="protein sequence ID" value="CJA27996.1"/>
    <property type="gene ID" value="WBGene00183570"/>
</dbReference>
<dbReference type="InterPro" id="IPR056680">
    <property type="entry name" value="DUF7778"/>
</dbReference>
<evidence type="ECO:0000313" key="2">
    <source>
        <dbReference type="EnsemblMetazoa" id="CJA27996.1"/>
    </source>
</evidence>